<sequence length="332" mass="36907">MFKRNGLASKLFGLLIIFFIIINFIPANQMIMAPGIAQELSPMVTVENGYKNESRGAFMLTAVSTQPASLWDLIYVSLKKPRGVEIEPMERHIPPGMDMNEYLKIMKRYMEDSKLKSQAAAFKEAGFDITIKKHGVVVEQVLEDGSAKGKLKQGDVIIVVDDKPIKDDQDTVDFIREHQIGEDVEITVERDGKEIDYTMKTVETESNPGKASIGVMIFTNYSYDFPRNVIFKTDNIAGSSAGGMFALEIYNQLLEEDITKGRRIAGTGTIDLEGNIGVIDGIVQKVIAAEENNAEIFFVPVENYETAEKTATKMKVVSIETIGDAINYLLNN</sequence>
<dbReference type="EMBL" id="CP046640">
    <property type="protein sequence ID" value="QTL98207.1"/>
    <property type="molecule type" value="Genomic_DNA"/>
</dbReference>
<evidence type="ECO:0000256" key="1">
    <source>
        <dbReference type="SAM" id="Phobius"/>
    </source>
</evidence>
<gene>
    <name evidence="3" type="ORF">GM661_09555</name>
</gene>
<dbReference type="InterPro" id="IPR008269">
    <property type="entry name" value="Lon_proteolytic"/>
</dbReference>
<dbReference type="SUPFAM" id="SSF50156">
    <property type="entry name" value="PDZ domain-like"/>
    <property type="match status" value="1"/>
</dbReference>
<dbReference type="PROSITE" id="PS50106">
    <property type="entry name" value="PDZ"/>
    <property type="match status" value="1"/>
</dbReference>
<evidence type="ECO:0000259" key="2">
    <source>
        <dbReference type="PROSITE" id="PS50106"/>
    </source>
</evidence>
<dbReference type="InterPro" id="IPR020568">
    <property type="entry name" value="Ribosomal_Su5_D2-typ_SF"/>
</dbReference>
<dbReference type="InterPro" id="IPR036034">
    <property type="entry name" value="PDZ_sf"/>
</dbReference>
<dbReference type="RefSeq" id="WP_230866665.1">
    <property type="nucleotide sequence ID" value="NZ_CP046640.1"/>
</dbReference>
<dbReference type="Proteomes" id="UP000665020">
    <property type="component" value="Chromosome"/>
</dbReference>
<keyword evidence="1" id="KW-0472">Membrane</keyword>
<evidence type="ECO:0000313" key="3">
    <source>
        <dbReference type="EMBL" id="QTL98207.1"/>
    </source>
</evidence>
<dbReference type="GO" id="GO:0004176">
    <property type="term" value="F:ATP-dependent peptidase activity"/>
    <property type="evidence" value="ECO:0007669"/>
    <property type="project" value="InterPro"/>
</dbReference>
<name>A0A8A7KH40_9FIRM</name>
<dbReference type="Gene3D" id="3.30.230.10">
    <property type="match status" value="1"/>
</dbReference>
<feature type="transmembrane region" description="Helical" evidence="1">
    <location>
        <begin position="12"/>
        <end position="37"/>
    </location>
</feature>
<dbReference type="InterPro" id="IPR001478">
    <property type="entry name" value="PDZ"/>
</dbReference>
<dbReference type="Pfam" id="PF05362">
    <property type="entry name" value="Lon_C"/>
    <property type="match status" value="1"/>
</dbReference>
<dbReference type="Pfam" id="PF13180">
    <property type="entry name" value="PDZ_2"/>
    <property type="match status" value="1"/>
</dbReference>
<evidence type="ECO:0000313" key="4">
    <source>
        <dbReference type="Proteomes" id="UP000665020"/>
    </source>
</evidence>
<keyword evidence="4" id="KW-1185">Reference proteome</keyword>
<keyword evidence="1" id="KW-0812">Transmembrane</keyword>
<dbReference type="AlphaFoldDB" id="A0A8A7KH40"/>
<feature type="domain" description="PDZ" evidence="2">
    <location>
        <begin position="112"/>
        <end position="167"/>
    </location>
</feature>
<dbReference type="InterPro" id="IPR014721">
    <property type="entry name" value="Ribsml_uS5_D2-typ_fold_subgr"/>
</dbReference>
<accession>A0A8A7KH40</accession>
<dbReference type="KEGG" id="ifn:GM661_09555"/>
<proteinExistence type="predicted"/>
<protein>
    <submittedName>
        <fullName evidence="3">PDZ domain-containing protein</fullName>
    </submittedName>
</protein>
<keyword evidence="1" id="KW-1133">Transmembrane helix</keyword>
<dbReference type="GO" id="GO:0006508">
    <property type="term" value="P:proteolysis"/>
    <property type="evidence" value="ECO:0007669"/>
    <property type="project" value="InterPro"/>
</dbReference>
<dbReference type="GO" id="GO:0004252">
    <property type="term" value="F:serine-type endopeptidase activity"/>
    <property type="evidence" value="ECO:0007669"/>
    <property type="project" value="InterPro"/>
</dbReference>
<dbReference type="Gene3D" id="2.30.42.10">
    <property type="match status" value="1"/>
</dbReference>
<dbReference type="SMART" id="SM00228">
    <property type="entry name" value="PDZ"/>
    <property type="match status" value="1"/>
</dbReference>
<organism evidence="3 4">
    <name type="scientific">Iocasia fonsfrigidae</name>
    <dbReference type="NCBI Taxonomy" id="2682810"/>
    <lineage>
        <taxon>Bacteria</taxon>
        <taxon>Bacillati</taxon>
        <taxon>Bacillota</taxon>
        <taxon>Clostridia</taxon>
        <taxon>Halanaerobiales</taxon>
        <taxon>Halanaerobiaceae</taxon>
        <taxon>Iocasia</taxon>
    </lineage>
</organism>
<reference evidence="3" key="1">
    <citation type="submission" date="2019-12" db="EMBL/GenBank/DDBJ databases">
        <authorList>
            <person name="zhang j."/>
            <person name="sun C.M."/>
        </authorList>
    </citation>
    <scope>NUCLEOTIDE SEQUENCE</scope>
    <source>
        <strain evidence="3">NS-1</strain>
    </source>
</reference>
<dbReference type="SUPFAM" id="SSF54211">
    <property type="entry name" value="Ribosomal protein S5 domain 2-like"/>
    <property type="match status" value="1"/>
</dbReference>